<keyword evidence="4" id="KW-1185">Reference proteome</keyword>
<dbReference type="PANTHER" id="PTHR43130">
    <property type="entry name" value="ARAC-FAMILY TRANSCRIPTIONAL REGULATOR"/>
    <property type="match status" value="1"/>
</dbReference>
<evidence type="ECO:0000256" key="1">
    <source>
        <dbReference type="SAM" id="SignalP"/>
    </source>
</evidence>
<evidence type="ECO:0000313" key="3">
    <source>
        <dbReference type="EMBL" id="OBR06017.1"/>
    </source>
</evidence>
<evidence type="ECO:0000313" key="4">
    <source>
        <dbReference type="Proteomes" id="UP000092177"/>
    </source>
</evidence>
<comment type="caution">
    <text evidence="3">The sequence shown here is derived from an EMBL/GenBank/DDBJ whole genome shotgun (WGS) entry which is preliminary data.</text>
</comment>
<dbReference type="Proteomes" id="UP000092177">
    <property type="component" value="Unassembled WGS sequence"/>
</dbReference>
<reference evidence="4" key="1">
    <citation type="journal article" date="2017" name="BMC Genomics">
        <title>Gapless genome assembly of Colletotrichum higginsianum reveals chromosome structure and association of transposable elements with secondary metabolite gene clusters.</title>
        <authorList>
            <person name="Dallery J.-F."/>
            <person name="Lapalu N."/>
            <person name="Zampounis A."/>
            <person name="Pigne S."/>
            <person name="Luyten I."/>
            <person name="Amselem J."/>
            <person name="Wittenberg A.H.J."/>
            <person name="Zhou S."/>
            <person name="de Queiroz M.V."/>
            <person name="Robin G.P."/>
            <person name="Auger A."/>
            <person name="Hainaut M."/>
            <person name="Henrissat B."/>
            <person name="Kim K.-T."/>
            <person name="Lee Y.-H."/>
            <person name="Lespinet O."/>
            <person name="Schwartz D.C."/>
            <person name="Thon M.R."/>
            <person name="O'Connell R.J."/>
        </authorList>
    </citation>
    <scope>NUCLEOTIDE SEQUENCE [LARGE SCALE GENOMIC DNA]</scope>
    <source>
        <strain evidence="4">IMI 349063</strain>
    </source>
</reference>
<sequence>MRLIASTVAIALASLVAGSPSLHRTRNTPCVPSTNTTSPPVNFGAIVFRAMDMLDIFGPLDALQLVAHNRHLNLHLIAATLDPVTTAPQAAGMNVYNSSFWPTIQPTATFDDDLDLDVLIVPGGPGIRAPGLEHIVEYVRRYYPKVKYLITICTGASFAAKAGALDGKRATTNKAAWKLITAMGPNVEWVSPARYVADGNVWTSSGVSSGLDLTVAFIKEVYGEELATKVSRIMEYVPNPADWDPFAEINGVGPTNNF</sequence>
<dbReference type="KEGG" id="chig:CH63R_10137"/>
<feature type="signal peptide" evidence="1">
    <location>
        <begin position="1"/>
        <end position="18"/>
    </location>
</feature>
<proteinExistence type="predicted"/>
<feature type="chain" id="PRO_5008601267" evidence="1">
    <location>
        <begin position="19"/>
        <end position="258"/>
    </location>
</feature>
<dbReference type="InterPro" id="IPR002818">
    <property type="entry name" value="DJ-1/PfpI"/>
</dbReference>
<dbReference type="SUPFAM" id="SSF52317">
    <property type="entry name" value="Class I glutamine amidotransferase-like"/>
    <property type="match status" value="1"/>
</dbReference>
<dbReference type="InterPro" id="IPR052158">
    <property type="entry name" value="INH-QAR"/>
</dbReference>
<dbReference type="RefSeq" id="XP_018154535.1">
    <property type="nucleotide sequence ID" value="XM_018305111.1"/>
</dbReference>
<name>A0A1B7Y1Y8_COLHI</name>
<evidence type="ECO:0000259" key="2">
    <source>
        <dbReference type="Pfam" id="PF01965"/>
    </source>
</evidence>
<dbReference type="VEuPathDB" id="FungiDB:CH63R_10137"/>
<gene>
    <name evidence="3" type="ORF">CH63R_10137</name>
</gene>
<dbReference type="Pfam" id="PF01965">
    <property type="entry name" value="DJ-1_PfpI"/>
    <property type="match status" value="1"/>
</dbReference>
<keyword evidence="1" id="KW-0732">Signal</keyword>
<dbReference type="PANTHER" id="PTHR43130:SF15">
    <property type="entry name" value="THIJ_PFPI FAMILY PROTEIN (AFU_ORTHOLOGUE AFUA_5G14240)"/>
    <property type="match status" value="1"/>
</dbReference>
<accession>A0A1B7Y1Y8</accession>
<organism evidence="3 4">
    <name type="scientific">Colletotrichum higginsianum (strain IMI 349063)</name>
    <name type="common">Crucifer anthracnose fungus</name>
    <dbReference type="NCBI Taxonomy" id="759273"/>
    <lineage>
        <taxon>Eukaryota</taxon>
        <taxon>Fungi</taxon>
        <taxon>Dikarya</taxon>
        <taxon>Ascomycota</taxon>
        <taxon>Pezizomycotina</taxon>
        <taxon>Sordariomycetes</taxon>
        <taxon>Hypocreomycetidae</taxon>
        <taxon>Glomerellales</taxon>
        <taxon>Glomerellaceae</taxon>
        <taxon>Colletotrichum</taxon>
        <taxon>Colletotrichum destructivum species complex</taxon>
    </lineage>
</organism>
<dbReference type="InterPro" id="IPR029062">
    <property type="entry name" value="Class_I_gatase-like"/>
</dbReference>
<dbReference type="OrthoDB" id="543156at2759"/>
<protein>
    <submittedName>
        <fullName evidence="3">DJ-1/PfpI family protein</fullName>
    </submittedName>
</protein>
<dbReference type="GeneID" id="28869218"/>
<dbReference type="AlphaFoldDB" id="A0A1B7Y1Y8"/>
<dbReference type="CDD" id="cd03139">
    <property type="entry name" value="GATase1_PfpI_2"/>
    <property type="match status" value="1"/>
</dbReference>
<dbReference type="Gene3D" id="3.40.50.880">
    <property type="match status" value="1"/>
</dbReference>
<feature type="domain" description="DJ-1/PfpI" evidence="2">
    <location>
        <begin position="47"/>
        <end position="219"/>
    </location>
</feature>
<dbReference type="EMBL" id="LTAN01000007">
    <property type="protein sequence ID" value="OBR06017.1"/>
    <property type="molecule type" value="Genomic_DNA"/>
</dbReference>